<protein>
    <submittedName>
        <fullName evidence="1">GNAT family N-acetyltransferase</fullName>
    </submittedName>
</protein>
<name>A0A3R6I9U7_9BACT</name>
<comment type="caution">
    <text evidence="1">The sequence shown here is derived from an EMBL/GenBank/DDBJ whole genome shotgun (WGS) entry which is preliminary data.</text>
</comment>
<dbReference type="GO" id="GO:0016740">
    <property type="term" value="F:transferase activity"/>
    <property type="evidence" value="ECO:0007669"/>
    <property type="project" value="UniProtKB-KW"/>
</dbReference>
<evidence type="ECO:0000313" key="2">
    <source>
        <dbReference type="Proteomes" id="UP000284548"/>
    </source>
</evidence>
<sequence>MFEIRKYNDADKEVWNAYVEHARNATFLLNRSYMDYHSDRFHDHSLMIFHNNKLYALLPANEDGDVFYSHQGLTYAGLLTTGHASAENICQVFVAINTYLKQAGFRKCIYKPIPWIYQQLPAEEDLYALFKECRAQICARNIAAVIDLKHPLKWYNIRKSGARKALGKGIFIEESEDYETFWSILTENLMNTYQAHPVHTLQEMSRLKTSFPDNIKLYVAREESGKMLGGTVLYISRKVVHTQYISASEEGKKAHALDALFLNLINIRYKDFDYFDFGTSNEEGGKVLNTSLIYQKEGFGGRGVVYDTYKWTV</sequence>
<dbReference type="InterPro" id="IPR016181">
    <property type="entry name" value="Acyl_CoA_acyltransferase"/>
</dbReference>
<dbReference type="RefSeq" id="WP_118254180.1">
    <property type="nucleotide sequence ID" value="NZ_QRKB01000008.1"/>
</dbReference>
<reference evidence="1 2" key="1">
    <citation type="submission" date="2018-08" db="EMBL/GenBank/DDBJ databases">
        <title>A genome reference for cultivated species of the human gut microbiota.</title>
        <authorList>
            <person name="Zou Y."/>
            <person name="Xue W."/>
            <person name="Luo G."/>
        </authorList>
    </citation>
    <scope>NUCLEOTIDE SEQUENCE [LARGE SCALE GENOMIC DNA]</scope>
    <source>
        <strain evidence="1 2">AM16-54</strain>
    </source>
</reference>
<dbReference type="EMBL" id="QRKB01000008">
    <property type="protein sequence ID" value="RHH83741.1"/>
    <property type="molecule type" value="Genomic_DNA"/>
</dbReference>
<dbReference type="AlphaFoldDB" id="A0A3R6I9U7"/>
<organism evidence="1 2">
    <name type="scientific">Segatella copri</name>
    <dbReference type="NCBI Taxonomy" id="165179"/>
    <lineage>
        <taxon>Bacteria</taxon>
        <taxon>Pseudomonadati</taxon>
        <taxon>Bacteroidota</taxon>
        <taxon>Bacteroidia</taxon>
        <taxon>Bacteroidales</taxon>
        <taxon>Prevotellaceae</taxon>
        <taxon>Segatella</taxon>
    </lineage>
</organism>
<accession>A0A3R6I9U7</accession>
<keyword evidence="1" id="KW-0808">Transferase</keyword>
<proteinExistence type="predicted"/>
<dbReference type="SUPFAM" id="SSF55729">
    <property type="entry name" value="Acyl-CoA N-acyltransferases (Nat)"/>
    <property type="match status" value="1"/>
</dbReference>
<dbReference type="Gene3D" id="3.40.630.30">
    <property type="match status" value="1"/>
</dbReference>
<gene>
    <name evidence="1" type="ORF">DW192_04895</name>
</gene>
<dbReference type="Proteomes" id="UP000284548">
    <property type="component" value="Unassembled WGS sequence"/>
</dbReference>
<evidence type="ECO:0000313" key="1">
    <source>
        <dbReference type="EMBL" id="RHH83741.1"/>
    </source>
</evidence>